<dbReference type="OMA" id="FAYCVYG"/>
<dbReference type="InterPro" id="IPR011012">
    <property type="entry name" value="Longin-like_dom_sf"/>
</dbReference>
<dbReference type="GO" id="GO:0006888">
    <property type="term" value="P:endoplasmic reticulum to Golgi vesicle-mediated transport"/>
    <property type="evidence" value="ECO:0007669"/>
    <property type="project" value="TreeGrafter"/>
</dbReference>
<evidence type="ECO:0000259" key="9">
    <source>
        <dbReference type="PROSITE" id="PS50859"/>
    </source>
</evidence>
<sequence>MKLIAIFICRCSPGSDSLLFLSAAYDLSAFSFYQRNTVKEGLKFVVKTAIPRLPVNSQQEVEHEGLCAFVFRYPNSLAALAVGDKEYPRRVAFACLNEVYLQFTQSVPASKWKSLEIKKEKNNKSNNPEIDFGEKMQVLLKKYKNPALSDQLVQAQLKADRAQEVVRQTVVSVLRQGESLQELINKSEDLSVLDAAKCSEQQQQQQQQQQQHELQQQLQQQMLLELQQQQEQQHQEQQQLLLLHEQQLLLQ</sequence>
<dbReference type="VEuPathDB" id="ToxoDB:ETH2_0614700"/>
<evidence type="ECO:0000256" key="2">
    <source>
        <dbReference type="ARBA" id="ARBA00022481"/>
    </source>
</evidence>
<dbReference type="Pfam" id="PF13774">
    <property type="entry name" value="Longin"/>
    <property type="match status" value="1"/>
</dbReference>
<dbReference type="Gene3D" id="3.30.450.50">
    <property type="entry name" value="Longin domain"/>
    <property type="match status" value="1"/>
</dbReference>
<organism evidence="10 11">
    <name type="scientific">Eimeria tenella</name>
    <name type="common">Coccidian parasite</name>
    <dbReference type="NCBI Taxonomy" id="5802"/>
    <lineage>
        <taxon>Eukaryota</taxon>
        <taxon>Sar</taxon>
        <taxon>Alveolata</taxon>
        <taxon>Apicomplexa</taxon>
        <taxon>Conoidasida</taxon>
        <taxon>Coccidia</taxon>
        <taxon>Eucoccidiorida</taxon>
        <taxon>Eimeriorina</taxon>
        <taxon>Eimeriidae</taxon>
        <taxon>Eimeria</taxon>
    </lineage>
</organism>
<dbReference type="GO" id="GO:0005794">
    <property type="term" value="C:Golgi apparatus"/>
    <property type="evidence" value="ECO:0007669"/>
    <property type="project" value="TreeGrafter"/>
</dbReference>
<evidence type="ECO:0000256" key="3">
    <source>
        <dbReference type="ARBA" id="ARBA00023136"/>
    </source>
</evidence>
<dbReference type="OrthoDB" id="27923at2759"/>
<dbReference type="SMART" id="SM01270">
    <property type="entry name" value="Longin"/>
    <property type="match status" value="1"/>
</dbReference>
<keyword evidence="3" id="KW-0472">Membrane</keyword>
<dbReference type="Proteomes" id="UP000030747">
    <property type="component" value="Unassembled WGS sequence"/>
</dbReference>
<accession>U6L9D0</accession>
<dbReference type="EMBL" id="HG678061">
    <property type="protein sequence ID" value="CDJ45164.1"/>
    <property type="molecule type" value="Genomic_DNA"/>
</dbReference>
<name>U6L9D0_EIMTE</name>
<dbReference type="InterPro" id="IPR010908">
    <property type="entry name" value="Longin_dom"/>
</dbReference>
<dbReference type="SUPFAM" id="SSF64356">
    <property type="entry name" value="SNARE-like"/>
    <property type="match status" value="1"/>
</dbReference>
<comment type="similarity">
    <text evidence="1">Belongs to the synaptobrevin family.</text>
</comment>
<dbReference type="PANTHER" id="PTHR45806">
    <property type="entry name" value="SYNAPTOBREVIN HOMOLOG YKT6"/>
    <property type="match status" value="1"/>
</dbReference>
<keyword evidence="8" id="KW-0175">Coiled coil</keyword>
<protein>
    <recommendedName>
        <fullName evidence="9">Longin domain-containing protein</fullName>
    </recommendedName>
</protein>
<dbReference type="PROSITE" id="PS50859">
    <property type="entry name" value="LONGIN"/>
    <property type="match status" value="1"/>
</dbReference>
<evidence type="ECO:0000256" key="8">
    <source>
        <dbReference type="SAM" id="Coils"/>
    </source>
</evidence>
<dbReference type="GeneID" id="25254306"/>
<reference evidence="10" key="1">
    <citation type="submission" date="2013-10" db="EMBL/GenBank/DDBJ databases">
        <title>Genomic analysis of the causative agents of coccidiosis in chickens.</title>
        <authorList>
            <person name="Reid A.J."/>
            <person name="Blake D."/>
            <person name="Billington K."/>
            <person name="Browne H."/>
            <person name="Dunn M."/>
            <person name="Hung S."/>
            <person name="Kawahara F."/>
            <person name="Miranda-Saavedra D."/>
            <person name="Mourier T."/>
            <person name="Nagra H."/>
            <person name="Otto T.D."/>
            <person name="Rawlings N."/>
            <person name="Sanchez A."/>
            <person name="Sanders M."/>
            <person name="Subramaniam C."/>
            <person name="Tay Y."/>
            <person name="Dear P."/>
            <person name="Doerig C."/>
            <person name="Gruber A."/>
            <person name="Parkinson J."/>
            <person name="Shirley M."/>
            <person name="Wan K.L."/>
            <person name="Berriman M."/>
            <person name="Tomley F."/>
            <person name="Pain A."/>
        </authorList>
    </citation>
    <scope>NUCLEOTIDE SEQUENCE [LARGE SCALE GENOMIC DNA]</scope>
    <source>
        <strain evidence="10">Houghton</strain>
    </source>
</reference>
<dbReference type="GO" id="GO:0005484">
    <property type="term" value="F:SNAP receptor activity"/>
    <property type="evidence" value="ECO:0007669"/>
    <property type="project" value="TreeGrafter"/>
</dbReference>
<feature type="coiled-coil region" evidence="8">
    <location>
        <begin position="200"/>
        <end position="246"/>
    </location>
</feature>
<keyword evidence="6" id="KW-0636">Prenylation</keyword>
<evidence type="ECO:0000313" key="10">
    <source>
        <dbReference type="EMBL" id="CDJ45164.1"/>
    </source>
</evidence>
<evidence type="ECO:0000256" key="4">
    <source>
        <dbReference type="ARBA" id="ARBA00023139"/>
    </source>
</evidence>
<keyword evidence="11" id="KW-1185">Reference proteome</keyword>
<evidence type="ECO:0000256" key="5">
    <source>
        <dbReference type="ARBA" id="ARBA00023288"/>
    </source>
</evidence>
<dbReference type="VEuPathDB" id="ToxoDB:ETH_00026050"/>
<keyword evidence="4" id="KW-0564">Palmitate</keyword>
<reference evidence="10" key="2">
    <citation type="submission" date="2013-10" db="EMBL/GenBank/DDBJ databases">
        <authorList>
            <person name="Aslett M."/>
        </authorList>
    </citation>
    <scope>NUCLEOTIDE SEQUENCE [LARGE SCALE GENOMIC DNA]</scope>
    <source>
        <strain evidence="10">Houghton</strain>
    </source>
</reference>
<proteinExistence type="inferred from homology"/>
<dbReference type="RefSeq" id="XP_013235911.1">
    <property type="nucleotide sequence ID" value="XM_013380457.1"/>
</dbReference>
<evidence type="ECO:0000256" key="6">
    <source>
        <dbReference type="ARBA" id="ARBA00023289"/>
    </source>
</evidence>
<feature type="domain" description="Longin" evidence="9">
    <location>
        <begin position="7"/>
        <end position="136"/>
    </location>
</feature>
<evidence type="ECO:0000256" key="7">
    <source>
        <dbReference type="ARBA" id="ARBA00046278"/>
    </source>
</evidence>
<comment type="subcellular location">
    <subcellularLocation>
        <location evidence="7">Endomembrane system</location>
        <topology evidence="7">Lipid-anchor</topology>
        <orientation evidence="7">Cytoplasmic side</orientation>
    </subcellularLocation>
</comment>
<dbReference type="AlphaFoldDB" id="U6L9D0"/>
<dbReference type="CDD" id="cd14824">
    <property type="entry name" value="Longin"/>
    <property type="match status" value="1"/>
</dbReference>
<dbReference type="PANTHER" id="PTHR45806:SF1">
    <property type="entry name" value="SYNAPTOBREVIN HOMOLOG YKT6"/>
    <property type="match status" value="1"/>
</dbReference>
<evidence type="ECO:0000313" key="11">
    <source>
        <dbReference type="Proteomes" id="UP000030747"/>
    </source>
</evidence>
<keyword evidence="2" id="KW-0488">Methylation</keyword>
<dbReference type="Gene3D" id="1.20.5.110">
    <property type="match status" value="1"/>
</dbReference>
<gene>
    <name evidence="10" type="ORF">ETH_00026050</name>
</gene>
<keyword evidence="5" id="KW-0449">Lipoprotein</keyword>
<evidence type="ECO:0000256" key="1">
    <source>
        <dbReference type="ARBA" id="ARBA00008025"/>
    </source>
</evidence>